<sequence>MFCELWDLLELDQFWSGKLLPGRKGTRWLNVFKTLTAYRLIDPGSEWRLHRLWYEQSAMADLLGEDYGLVQKDKLYRCLDKLVEHKEDLFSFLRQRWHNMFNARFDILLYDLTSTYFECDPPGAGLRKFGYSRDKRSDCVQVVIALIVTPEGFPLAYEVMPGNTKDSNTLEMFLQKVEGQYGKSNRTWLMDRGIPTDETIEKMKGSEYPIRYLIGTPKGRLTKLEKKFLDKPWEEVRDKVKVKLLKDDGELYVLVESADRVNKERSMRRRRLRKLLERLKQLQDQSNSRDKLLLKIGAAKKEAGRAYSLVKINLPDAKEVINKETFTFSLDKDKLRKVMRKEGKYLLRSNLTATDPGLLWKQYMLLGEVEQAFKEMKGDLLIRPIHHQKDTRIEAHIFVAFQAYCLNVTLKQRLKWLAPGLTPRAVIEKFKKMQMLDVHFPTTDGKQLVLTRYTQPEKEHKMLLSQMKFNLPKQPPPKITSNLEAIVK</sequence>
<dbReference type="GO" id="GO:0003677">
    <property type="term" value="F:DNA binding"/>
    <property type="evidence" value="ECO:0007669"/>
    <property type="project" value="InterPro"/>
</dbReference>
<dbReference type="InterPro" id="IPR047654">
    <property type="entry name" value="IS1634_transpos"/>
</dbReference>
<feature type="domain" description="Transposase IS4-like" evidence="1">
    <location>
        <begin position="121"/>
        <end position="406"/>
    </location>
</feature>
<dbReference type="Pfam" id="PF01609">
    <property type="entry name" value="DDE_Tnp_1"/>
    <property type="match status" value="1"/>
</dbReference>
<dbReference type="GO" id="GO:0006313">
    <property type="term" value="P:DNA transposition"/>
    <property type="evidence" value="ECO:0007669"/>
    <property type="project" value="InterPro"/>
</dbReference>
<dbReference type="EMBL" id="BAOS01000018">
    <property type="protein sequence ID" value="GAX61190.1"/>
    <property type="molecule type" value="Genomic_DNA"/>
</dbReference>
<name>A0A286TZ83_9BACT</name>
<dbReference type="SUPFAM" id="SSF53098">
    <property type="entry name" value="Ribonuclease H-like"/>
    <property type="match status" value="1"/>
</dbReference>
<evidence type="ECO:0000313" key="3">
    <source>
        <dbReference type="Proteomes" id="UP000218542"/>
    </source>
</evidence>
<gene>
    <name evidence="2" type="ORF">SCALIN_C18_0009</name>
</gene>
<protein>
    <submittedName>
        <fullName evidence="2">Transposase</fullName>
    </submittedName>
</protein>
<dbReference type="AlphaFoldDB" id="A0A286TZ83"/>
<evidence type="ECO:0000313" key="2">
    <source>
        <dbReference type="EMBL" id="GAX61190.1"/>
    </source>
</evidence>
<keyword evidence="3" id="KW-1185">Reference proteome</keyword>
<proteinExistence type="predicted"/>
<dbReference type="Proteomes" id="UP000218542">
    <property type="component" value="Unassembled WGS sequence"/>
</dbReference>
<dbReference type="InterPro" id="IPR002559">
    <property type="entry name" value="Transposase_11"/>
</dbReference>
<accession>A0A286TZ83</accession>
<organism evidence="2 3">
    <name type="scientific">Candidatus Scalindua japonica</name>
    <dbReference type="NCBI Taxonomy" id="1284222"/>
    <lineage>
        <taxon>Bacteria</taxon>
        <taxon>Pseudomonadati</taxon>
        <taxon>Planctomycetota</taxon>
        <taxon>Candidatus Brocadiia</taxon>
        <taxon>Candidatus Brocadiales</taxon>
        <taxon>Candidatus Scalinduaceae</taxon>
        <taxon>Candidatus Scalindua</taxon>
    </lineage>
</organism>
<dbReference type="PANTHER" id="PTHR34614">
    <property type="match status" value="1"/>
</dbReference>
<dbReference type="PANTHER" id="PTHR34614:SF2">
    <property type="entry name" value="TRANSPOSASE IS4-LIKE DOMAIN-CONTAINING PROTEIN"/>
    <property type="match status" value="1"/>
</dbReference>
<comment type="caution">
    <text evidence="2">The sequence shown here is derived from an EMBL/GenBank/DDBJ whole genome shotgun (WGS) entry which is preliminary data.</text>
</comment>
<dbReference type="InterPro" id="IPR012337">
    <property type="entry name" value="RNaseH-like_sf"/>
</dbReference>
<dbReference type="NCBIfam" id="NF033559">
    <property type="entry name" value="transpos_IS1634"/>
    <property type="match status" value="1"/>
</dbReference>
<evidence type="ECO:0000259" key="1">
    <source>
        <dbReference type="Pfam" id="PF01609"/>
    </source>
</evidence>
<dbReference type="GO" id="GO:0004803">
    <property type="term" value="F:transposase activity"/>
    <property type="evidence" value="ECO:0007669"/>
    <property type="project" value="InterPro"/>
</dbReference>
<reference evidence="3" key="1">
    <citation type="journal article" date="2017" name="Environ. Microbiol. Rep.">
        <title>Genetic Diversity of Marine Anaerobic Ammonium-Oxidizing Bacteria as Revealed by Genomic and Proteomic Analyses of 'Candidatus Scalindua japonica'.</title>
        <authorList>
            <person name="Oshiki M."/>
            <person name="Mizuto K."/>
            <person name="Kimura Z."/>
            <person name="Kindaichi T."/>
            <person name="Satoh H."/>
            <person name="Okabe S."/>
        </authorList>
    </citation>
    <scope>NUCLEOTIDE SEQUENCE [LARGE SCALE GENOMIC DNA]</scope>
    <source>
        <strain evidence="3">husup-a2</strain>
    </source>
</reference>